<evidence type="ECO:0000256" key="7">
    <source>
        <dbReference type="SAM" id="Phobius"/>
    </source>
</evidence>
<gene>
    <name evidence="8" type="ORF">PIL02S_06462</name>
</gene>
<comment type="caution">
    <text evidence="8">The sequence shown here is derived from an EMBL/GenBank/DDBJ whole genome shotgun (WGS) entry which is preliminary data.</text>
</comment>
<keyword evidence="3" id="KW-1003">Cell membrane</keyword>
<organism evidence="8 9">
    <name type="scientific">Paenibacillus illinoisensis</name>
    <dbReference type="NCBI Taxonomy" id="59845"/>
    <lineage>
        <taxon>Bacteria</taxon>
        <taxon>Bacillati</taxon>
        <taxon>Bacillota</taxon>
        <taxon>Bacilli</taxon>
        <taxon>Bacillales</taxon>
        <taxon>Paenibacillaceae</taxon>
        <taxon>Paenibacillus</taxon>
    </lineage>
</organism>
<dbReference type="AlphaFoldDB" id="A0A2W0C168"/>
<dbReference type="PANTHER" id="PTHR30193">
    <property type="entry name" value="ABC TRANSPORTER PERMEASE PROTEIN"/>
    <property type="match status" value="1"/>
</dbReference>
<dbReference type="EMBL" id="PRLG01000034">
    <property type="protein sequence ID" value="PYY25660.1"/>
    <property type="molecule type" value="Genomic_DNA"/>
</dbReference>
<feature type="transmembrane region" description="Helical" evidence="7">
    <location>
        <begin position="12"/>
        <end position="32"/>
    </location>
</feature>
<sequence>MRWSYEIKLKFVRLFISPFLIGSFVLTLYPLLQSLYFSFTDYSLLTPGKWVGIENYVKMFTTDPNFKKSLGITLIYVIFAVPYKLLLALLVAIAMNKDIRGMSFYRTMFYFPSLIGGSIGNYLSNIVYSWDNMLDSIQVYMKEPVHTTGLPVKFLSIERLQEESWFPLIEQSDFTWIAEHNVNNESGENSVVSFAQKIYLDSNKSLGVLVVNVKTSAVQSSMLNSEKLRQGIKRVVLGSGQQVIAAAGFLEQDQLPLQQFIQTYYRNSEELDSRRVEFQHPYLATVAGERNTHWTVIQFTPWDSISKDSTRIALMLGSIGLAAIIIVLF</sequence>
<evidence type="ECO:0000313" key="8">
    <source>
        <dbReference type="EMBL" id="PYY25660.1"/>
    </source>
</evidence>
<comment type="subcellular location">
    <subcellularLocation>
        <location evidence="1">Cell membrane</location>
        <topology evidence="1">Multi-pass membrane protein</topology>
    </subcellularLocation>
</comment>
<dbReference type="PANTHER" id="PTHR30193:SF1">
    <property type="entry name" value="ABC TRANSPORTER PERMEASE PROTEIN YESP-RELATED"/>
    <property type="match status" value="1"/>
</dbReference>
<dbReference type="GO" id="GO:0005886">
    <property type="term" value="C:plasma membrane"/>
    <property type="evidence" value="ECO:0007669"/>
    <property type="project" value="UniProtKB-SubCell"/>
</dbReference>
<dbReference type="InterPro" id="IPR051393">
    <property type="entry name" value="ABC_transporter_permease"/>
</dbReference>
<accession>A0A2W0C168</accession>
<keyword evidence="2" id="KW-0813">Transport</keyword>
<evidence type="ECO:0000256" key="3">
    <source>
        <dbReference type="ARBA" id="ARBA00022475"/>
    </source>
</evidence>
<dbReference type="Proteomes" id="UP000247459">
    <property type="component" value="Unassembled WGS sequence"/>
</dbReference>
<protein>
    <submittedName>
        <fullName evidence="8">Binding-protein-dependent transport system inner membrane protein</fullName>
    </submittedName>
</protein>
<evidence type="ECO:0000313" key="9">
    <source>
        <dbReference type="Proteomes" id="UP000247459"/>
    </source>
</evidence>
<proteinExistence type="predicted"/>
<evidence type="ECO:0000256" key="6">
    <source>
        <dbReference type="ARBA" id="ARBA00023136"/>
    </source>
</evidence>
<evidence type="ECO:0000256" key="4">
    <source>
        <dbReference type="ARBA" id="ARBA00022692"/>
    </source>
</evidence>
<evidence type="ECO:0000256" key="5">
    <source>
        <dbReference type="ARBA" id="ARBA00022989"/>
    </source>
</evidence>
<evidence type="ECO:0000256" key="2">
    <source>
        <dbReference type="ARBA" id="ARBA00022448"/>
    </source>
</evidence>
<keyword evidence="4 7" id="KW-0812">Transmembrane</keyword>
<dbReference type="InterPro" id="IPR035906">
    <property type="entry name" value="MetI-like_sf"/>
</dbReference>
<keyword evidence="5 7" id="KW-1133">Transmembrane helix</keyword>
<reference evidence="8 9" key="1">
    <citation type="submission" date="2018-01" db="EMBL/GenBank/DDBJ databases">
        <title>Genome sequence of the PGP bacterium Paenibacillus illinoisensis E3.</title>
        <authorList>
            <person name="Rolli E."/>
            <person name="Marasco R."/>
            <person name="Bessem C."/>
            <person name="Michoud G."/>
            <person name="Gaiarsa S."/>
            <person name="Borin S."/>
            <person name="Daffonchio D."/>
        </authorList>
    </citation>
    <scope>NUCLEOTIDE SEQUENCE [LARGE SCALE GENOMIC DNA]</scope>
    <source>
        <strain evidence="8 9">E3</strain>
    </source>
</reference>
<evidence type="ECO:0000256" key="1">
    <source>
        <dbReference type="ARBA" id="ARBA00004651"/>
    </source>
</evidence>
<dbReference type="Gene3D" id="1.10.3720.10">
    <property type="entry name" value="MetI-like"/>
    <property type="match status" value="1"/>
</dbReference>
<keyword evidence="6 7" id="KW-0472">Membrane</keyword>
<feature type="transmembrane region" description="Helical" evidence="7">
    <location>
        <begin position="74"/>
        <end position="96"/>
    </location>
</feature>
<name>A0A2W0C168_9BACL</name>
<dbReference type="SUPFAM" id="SSF161098">
    <property type="entry name" value="MetI-like"/>
    <property type="match status" value="1"/>
</dbReference>